<dbReference type="Proteomes" id="UP000184251">
    <property type="component" value="Unassembled WGS sequence"/>
</dbReference>
<protein>
    <submittedName>
        <fullName evidence="2">Positive regulator of sigma(E), RseC/MucC</fullName>
    </submittedName>
</protein>
<dbReference type="Pfam" id="PF04246">
    <property type="entry name" value="RseC_MucC"/>
    <property type="match status" value="1"/>
</dbReference>
<organism evidence="2 3">
    <name type="scientific">Alkalibacter saccharofermentans DSM 14828</name>
    <dbReference type="NCBI Taxonomy" id="1120975"/>
    <lineage>
        <taxon>Bacteria</taxon>
        <taxon>Bacillati</taxon>
        <taxon>Bacillota</taxon>
        <taxon>Clostridia</taxon>
        <taxon>Eubacteriales</taxon>
        <taxon>Eubacteriaceae</taxon>
        <taxon>Alkalibacter</taxon>
    </lineage>
</organism>
<dbReference type="InterPro" id="IPR026268">
    <property type="entry name" value="RseC"/>
</dbReference>
<proteinExistence type="predicted"/>
<dbReference type="PANTHER" id="PTHR35867">
    <property type="entry name" value="PROTEIN RSEC"/>
    <property type="match status" value="1"/>
</dbReference>
<keyword evidence="1" id="KW-0812">Transmembrane</keyword>
<dbReference type="PIRSF" id="PIRSF004923">
    <property type="entry name" value="RseC"/>
    <property type="match status" value="1"/>
</dbReference>
<dbReference type="AlphaFoldDB" id="A0A1M4S4D2"/>
<dbReference type="EMBL" id="FQTU01000001">
    <property type="protein sequence ID" value="SHE27076.1"/>
    <property type="molecule type" value="Genomic_DNA"/>
</dbReference>
<feature type="transmembrane region" description="Helical" evidence="1">
    <location>
        <begin position="102"/>
        <end position="122"/>
    </location>
</feature>
<dbReference type="InterPro" id="IPR007359">
    <property type="entry name" value="SigmaE_reg_RseC_MucC"/>
</dbReference>
<gene>
    <name evidence="2" type="ORF">SAMN02746064_00036</name>
</gene>
<evidence type="ECO:0000313" key="3">
    <source>
        <dbReference type="Proteomes" id="UP000184251"/>
    </source>
</evidence>
<evidence type="ECO:0000313" key="2">
    <source>
        <dbReference type="EMBL" id="SHE27076.1"/>
    </source>
</evidence>
<name>A0A1M4S4D2_9FIRM</name>
<dbReference type="PANTHER" id="PTHR35867:SF1">
    <property type="entry name" value="PROTEIN RSEC"/>
    <property type="match status" value="1"/>
</dbReference>
<reference evidence="2 3" key="1">
    <citation type="submission" date="2016-11" db="EMBL/GenBank/DDBJ databases">
        <authorList>
            <person name="Jaros S."/>
            <person name="Januszkiewicz K."/>
            <person name="Wedrychowicz H."/>
        </authorList>
    </citation>
    <scope>NUCLEOTIDE SEQUENCE [LARGE SCALE GENOMIC DNA]</scope>
    <source>
        <strain evidence="2 3">DSM 14828</strain>
    </source>
</reference>
<sequence>MKEVGVIKQISGNKASVTIKRHAACGDCGACAVGQEKMTMETVAYNAIGAKEGDAVEVEMQFVNVMQASMIAYGFPLLMFIAGAAIGYYPVNSFMGTPENPVTGFIAGMILTTATYAVIKLAEKKGLFSKGFEPQITNILDKDM</sequence>
<accession>A0A1M4S4D2</accession>
<dbReference type="STRING" id="1120975.SAMN02746064_00036"/>
<feature type="transmembrane region" description="Helical" evidence="1">
    <location>
        <begin position="70"/>
        <end position="90"/>
    </location>
</feature>
<dbReference type="OrthoDB" id="307768at2"/>
<keyword evidence="1" id="KW-0472">Membrane</keyword>
<keyword evidence="1" id="KW-1133">Transmembrane helix</keyword>
<dbReference type="RefSeq" id="WP_073269049.1">
    <property type="nucleotide sequence ID" value="NZ_FQTU01000001.1"/>
</dbReference>
<keyword evidence="3" id="KW-1185">Reference proteome</keyword>
<evidence type="ECO:0000256" key="1">
    <source>
        <dbReference type="SAM" id="Phobius"/>
    </source>
</evidence>